<sequence length="70" mass="7930">MTKLFMGCVFATSLVGCSSMNYENSMKPPIVPENQAINTFKMPEHGVVTDQDIHNIPENSNLNYQYKVDF</sequence>
<protein>
    <submittedName>
        <fullName evidence="1">Uncharacterized protein</fullName>
    </submittedName>
</protein>
<reference evidence="1 2" key="1">
    <citation type="journal article" date="2016" name="Sci. Rep.">
        <title>Genomic and phenotypic characterization of the species Acinetobacter venetianus.</title>
        <authorList>
            <person name="Fondi M."/>
            <person name="Maida I."/>
            <person name="Perrin E."/>
            <person name="Orlandini V."/>
            <person name="La Torre L."/>
            <person name="Bosi E."/>
            <person name="Negroni A."/>
            <person name="Zanaroli G."/>
            <person name="Fava F."/>
            <person name="Decorosi F."/>
            <person name="Giovannetti L."/>
            <person name="Viti C."/>
            <person name="Vaneechoutte M."/>
            <person name="Dijkshoorn L."/>
            <person name="Fani R."/>
        </authorList>
    </citation>
    <scope>NUCLEOTIDE SEQUENCE [LARGE SCALE GENOMIC DNA]</scope>
    <source>
        <strain evidence="1 2">LUH5627</strain>
    </source>
</reference>
<evidence type="ECO:0000313" key="2">
    <source>
        <dbReference type="Proteomes" id="UP000075680"/>
    </source>
</evidence>
<dbReference type="Proteomes" id="UP000075680">
    <property type="component" value="Unassembled WGS sequence"/>
</dbReference>
<dbReference type="PATRIC" id="fig|52133.18.peg.1717"/>
<name>A0A150HRG5_9GAMM</name>
<dbReference type="RefSeq" id="WP_004879197.1">
    <property type="nucleotide sequence ID" value="NZ_BCLZ01000027.1"/>
</dbReference>
<accession>A0A150HRG5</accession>
<gene>
    <name evidence="1" type="ORF">AVENLUH5627_01654</name>
</gene>
<proteinExistence type="predicted"/>
<dbReference type="EMBL" id="JRUE01000149">
    <property type="protein sequence ID" value="KXZ69282.1"/>
    <property type="molecule type" value="Genomic_DNA"/>
</dbReference>
<evidence type="ECO:0000313" key="1">
    <source>
        <dbReference type="EMBL" id="KXZ69282.1"/>
    </source>
</evidence>
<dbReference type="PROSITE" id="PS51257">
    <property type="entry name" value="PROKAR_LIPOPROTEIN"/>
    <property type="match status" value="1"/>
</dbReference>
<organism evidence="1 2">
    <name type="scientific">Acinetobacter venetianus</name>
    <dbReference type="NCBI Taxonomy" id="52133"/>
    <lineage>
        <taxon>Bacteria</taxon>
        <taxon>Pseudomonadati</taxon>
        <taxon>Pseudomonadota</taxon>
        <taxon>Gammaproteobacteria</taxon>
        <taxon>Moraxellales</taxon>
        <taxon>Moraxellaceae</taxon>
        <taxon>Acinetobacter</taxon>
    </lineage>
</organism>
<dbReference type="AlphaFoldDB" id="A0A150HRG5"/>
<dbReference type="GeneID" id="58194620"/>
<comment type="caution">
    <text evidence="1">The sequence shown here is derived from an EMBL/GenBank/DDBJ whole genome shotgun (WGS) entry which is preliminary data.</text>
</comment>